<dbReference type="InterPro" id="IPR043154">
    <property type="entry name" value="Sec-1-like_dom1"/>
</dbReference>
<evidence type="ECO:0000313" key="4">
    <source>
        <dbReference type="Proteomes" id="UP000018208"/>
    </source>
</evidence>
<keyword evidence="4" id="KW-1185">Reference proteome</keyword>
<evidence type="ECO:0000313" key="2">
    <source>
        <dbReference type="EMBL" id="KAH0569382.1"/>
    </source>
</evidence>
<dbReference type="GeneID" id="94295098"/>
<dbReference type="EMBL" id="AUWU02000001">
    <property type="protein sequence ID" value="KAH0577721.1"/>
    <property type="molecule type" value="Genomic_DNA"/>
</dbReference>
<dbReference type="AlphaFoldDB" id="A0A9P8LJW3"/>
<evidence type="ECO:0000313" key="3">
    <source>
        <dbReference type="EMBL" id="KAH0577721.1"/>
    </source>
</evidence>
<dbReference type="EMBL" id="AUWU02000019">
    <property type="protein sequence ID" value="KAH0569382.1"/>
    <property type="molecule type" value="Genomic_DNA"/>
</dbReference>
<name>A0A9P8LJW3_9EUKA</name>
<dbReference type="KEGG" id="ssao:94295098"/>
<dbReference type="GO" id="GO:0016192">
    <property type="term" value="P:vesicle-mediated transport"/>
    <property type="evidence" value="ECO:0007669"/>
    <property type="project" value="InterPro"/>
</dbReference>
<organism evidence="2 4">
    <name type="scientific">Spironucleus salmonicida</name>
    <dbReference type="NCBI Taxonomy" id="348837"/>
    <lineage>
        <taxon>Eukaryota</taxon>
        <taxon>Metamonada</taxon>
        <taxon>Diplomonadida</taxon>
        <taxon>Hexamitidae</taxon>
        <taxon>Hexamitinae</taxon>
        <taxon>Spironucleus</taxon>
    </lineage>
</organism>
<comment type="similarity">
    <text evidence="1">Belongs to the STXBP/unc-18/SEC1 family.</text>
</comment>
<comment type="caution">
    <text evidence="2">The sequence shown here is derived from an EMBL/GenBank/DDBJ whole genome shotgun (WGS) entry which is preliminary data.</text>
</comment>
<dbReference type="Pfam" id="PF00995">
    <property type="entry name" value="Sec1"/>
    <property type="match status" value="1"/>
</dbReference>
<reference evidence="2" key="1">
    <citation type="journal article" date="2014" name="PLoS Genet.">
        <title>The Genome of Spironucleus salmonicida Highlights a Fish Pathogen Adapted to Fluctuating Environments.</title>
        <authorList>
            <person name="Xu F."/>
            <person name="Jerlstrom-Hultqvist J."/>
            <person name="Einarsson E."/>
            <person name="Astvaldsson A."/>
            <person name="Svard S.G."/>
            <person name="Andersson J.O."/>
        </authorList>
    </citation>
    <scope>NUCLEOTIDE SEQUENCE</scope>
    <source>
        <strain evidence="2">ATCC 50377</strain>
    </source>
</reference>
<dbReference type="PANTHER" id="PTHR11679">
    <property type="entry name" value="VESICLE PROTEIN SORTING-ASSOCIATED"/>
    <property type="match status" value="1"/>
</dbReference>
<accession>A0A9P8LJW3</accession>
<protein>
    <submittedName>
        <fullName evidence="2">Sec1 family protein</fullName>
    </submittedName>
</protein>
<sequence>MYNNVYFKQWFIQQLIIIFDQNIIKIVFIQTKNHYLNYICLQLSLQKQTIMQVSQLVQNVYQQLFQNSEGIKIIGPKVLILDNFTLQIISLCFTQNKISQDQVIVTFTLQELPKVICSNFVQSIIFVQPTQQNIELIKSSFTQQQQKFKYAHINFTQSLTEEVIKIIAQSDKHGIISTLRAIHIDYQPVMDNLVLAKDVQQFTSFIQSLNQKNVSVSYQKSSSKAAQFSSAIQQSIKLNQQHITEQQHNVHIIICDRSTDITSGLLPPLSFQSYIEQQFKSFQNGLLAIDDNEYPFSFFTLSQTAKRFLPLDQMTSIQQIPPLTRQLQLDMQPPRTTDTNKLSELLLKQDEIRPILHEITSLSAIVNEFKKSYDFRLRQSRIFGITRSVGDGGYLANELNRAAISLEALSSKSTKEKEQISHDECQFCLSLFLTCGDIKGVKNSILTYLAEMLVFFKDDQHYIQQTVKQIQNCQCLHNAHKSIRQQSKQIRIDLECSQFSQFRRPDFVSLLEDCQCQERAKAGYYMYRPLILEIAQLGVTENITSEVGFAGDDSPEKPVVVIYYIGGITLLECSSLYSFEYYARFNDEEQKLDGFELSRVTSSQVIVVSDSIFDRKQYLDEQITE</sequence>
<dbReference type="Proteomes" id="UP000018208">
    <property type="component" value="Unassembled WGS sequence"/>
</dbReference>
<dbReference type="SUPFAM" id="SSF56815">
    <property type="entry name" value="Sec1/munc18-like (SM) proteins"/>
    <property type="match status" value="1"/>
</dbReference>
<reference evidence="2" key="2">
    <citation type="submission" date="2020-12" db="EMBL/GenBank/DDBJ databases">
        <title>New Spironucleus salmonicida genome in near-complete chromosomes.</title>
        <authorList>
            <person name="Xu F."/>
            <person name="Kurt Z."/>
            <person name="Jimenez-Gonzalez A."/>
            <person name="Astvaldsson A."/>
            <person name="Andersson J.O."/>
            <person name="Svard S.G."/>
        </authorList>
    </citation>
    <scope>NUCLEOTIDE SEQUENCE</scope>
    <source>
        <strain evidence="2">ATCC 50377</strain>
    </source>
</reference>
<dbReference type="Gene3D" id="3.40.50.2060">
    <property type="match status" value="1"/>
</dbReference>
<dbReference type="InterPro" id="IPR036045">
    <property type="entry name" value="Sec1-like_sf"/>
</dbReference>
<dbReference type="InterPro" id="IPR001619">
    <property type="entry name" value="Sec1-like"/>
</dbReference>
<dbReference type="RefSeq" id="XP_067768494.1">
    <property type="nucleotide sequence ID" value="XM_067905012.1"/>
</dbReference>
<dbReference type="OrthoDB" id="10266265at2759"/>
<evidence type="ECO:0000256" key="1">
    <source>
        <dbReference type="ARBA" id="ARBA00009884"/>
    </source>
</evidence>
<dbReference type="Gene3D" id="3.40.50.1910">
    <property type="match status" value="1"/>
</dbReference>
<proteinExistence type="inferred from homology"/>
<dbReference type="InterPro" id="IPR027482">
    <property type="entry name" value="Sec1-like_dom2"/>
</dbReference>
<gene>
    <name evidence="3" type="ORF">SS50377_21075</name>
    <name evidence="2" type="ORF">SS50377_28748</name>
</gene>
<dbReference type="PIRSF" id="PIRSF005715">
    <property type="entry name" value="VPS45_Sec1"/>
    <property type="match status" value="1"/>
</dbReference>